<accession>A0A177CRH5</accession>
<organism evidence="1 2">
    <name type="scientific">Paraphaeosphaeria sporulosa</name>
    <dbReference type="NCBI Taxonomy" id="1460663"/>
    <lineage>
        <taxon>Eukaryota</taxon>
        <taxon>Fungi</taxon>
        <taxon>Dikarya</taxon>
        <taxon>Ascomycota</taxon>
        <taxon>Pezizomycotina</taxon>
        <taxon>Dothideomycetes</taxon>
        <taxon>Pleosporomycetidae</taxon>
        <taxon>Pleosporales</taxon>
        <taxon>Massarineae</taxon>
        <taxon>Didymosphaeriaceae</taxon>
        <taxon>Paraphaeosphaeria</taxon>
    </lineage>
</organism>
<name>A0A177CRH5_9PLEO</name>
<proteinExistence type="predicted"/>
<sequence length="63" mass="6739">MPSNLTGGIVSTAVGSDDVPFDAHIELLCAHSPHFDEALDDRFEVVGALRLSLEEDGCLRVCP</sequence>
<keyword evidence="2" id="KW-1185">Reference proteome</keyword>
<reference evidence="1 2" key="1">
    <citation type="submission" date="2016-05" db="EMBL/GenBank/DDBJ databases">
        <title>Comparative analysis of secretome profiles of manganese(II)-oxidizing ascomycete fungi.</title>
        <authorList>
            <consortium name="DOE Joint Genome Institute"/>
            <person name="Zeiner C.A."/>
            <person name="Purvine S.O."/>
            <person name="Zink E.M."/>
            <person name="Wu S."/>
            <person name="Pasa-Tolic L."/>
            <person name="Chaput D.L."/>
            <person name="Haridas S."/>
            <person name="Grigoriev I.V."/>
            <person name="Santelli C.M."/>
            <person name="Hansel C.M."/>
        </authorList>
    </citation>
    <scope>NUCLEOTIDE SEQUENCE [LARGE SCALE GENOMIC DNA]</scope>
    <source>
        <strain evidence="1 2">AP3s5-JAC2a</strain>
    </source>
</reference>
<evidence type="ECO:0000313" key="1">
    <source>
        <dbReference type="EMBL" id="OAG10125.1"/>
    </source>
</evidence>
<evidence type="ECO:0000313" key="2">
    <source>
        <dbReference type="Proteomes" id="UP000077069"/>
    </source>
</evidence>
<dbReference type="RefSeq" id="XP_018040490.1">
    <property type="nucleotide sequence ID" value="XM_018177658.1"/>
</dbReference>
<protein>
    <submittedName>
        <fullName evidence="1">Uncharacterized protein</fullName>
    </submittedName>
</protein>
<dbReference type="GeneID" id="28761144"/>
<dbReference type="OrthoDB" id="1022638at2759"/>
<gene>
    <name evidence="1" type="ORF">CC84DRAFT_1161126</name>
</gene>
<dbReference type="Proteomes" id="UP000077069">
    <property type="component" value="Unassembled WGS sequence"/>
</dbReference>
<dbReference type="AlphaFoldDB" id="A0A177CRH5"/>
<dbReference type="InParanoid" id="A0A177CRH5"/>
<dbReference type="EMBL" id="KV441549">
    <property type="protein sequence ID" value="OAG10125.1"/>
    <property type="molecule type" value="Genomic_DNA"/>
</dbReference>